<dbReference type="NCBIfam" id="NF006830">
    <property type="entry name" value="PRK09355.1"/>
    <property type="match status" value="1"/>
</dbReference>
<comment type="catalytic activity">
    <reaction evidence="15">
        <text>2-[(2R,5Z)-2-carboxy-4-methylthiazol-5(2H)-ylidene]ethyl phosphate + 4-amino-2-methyl-5-(diphosphooxymethyl)pyrimidine + 2 H(+) = thiamine phosphate + CO2 + diphosphate</text>
        <dbReference type="Rhea" id="RHEA:47844"/>
        <dbReference type="ChEBI" id="CHEBI:15378"/>
        <dbReference type="ChEBI" id="CHEBI:16526"/>
        <dbReference type="ChEBI" id="CHEBI:33019"/>
        <dbReference type="ChEBI" id="CHEBI:37575"/>
        <dbReference type="ChEBI" id="CHEBI:57841"/>
        <dbReference type="ChEBI" id="CHEBI:62899"/>
        <dbReference type="EC" id="2.5.1.3"/>
    </reaction>
</comment>
<evidence type="ECO:0000256" key="1">
    <source>
        <dbReference type="ARBA" id="ARBA00001771"/>
    </source>
</evidence>
<evidence type="ECO:0000256" key="7">
    <source>
        <dbReference type="ARBA" id="ARBA00022723"/>
    </source>
</evidence>
<comment type="similarity">
    <text evidence="17">In the N-terminal section; belongs to the thiamine-phosphate synthase family.</text>
</comment>
<dbReference type="SUPFAM" id="SSF53613">
    <property type="entry name" value="Ribokinase-like"/>
    <property type="match status" value="1"/>
</dbReference>
<organism evidence="20">
    <name type="scientific">Serpula lacrymans var. lacrymans (strain S7.3)</name>
    <name type="common">Dry rot fungus</name>
    <dbReference type="NCBI Taxonomy" id="936435"/>
    <lineage>
        <taxon>Eukaryota</taxon>
        <taxon>Fungi</taxon>
        <taxon>Dikarya</taxon>
        <taxon>Basidiomycota</taxon>
        <taxon>Agaricomycotina</taxon>
        <taxon>Agaricomycetes</taxon>
        <taxon>Agaricomycetidae</taxon>
        <taxon>Boletales</taxon>
        <taxon>Coniophorineae</taxon>
        <taxon>Serpulaceae</taxon>
        <taxon>Serpula</taxon>
    </lineage>
</organism>
<dbReference type="CDD" id="cd00564">
    <property type="entry name" value="TMP_TenI"/>
    <property type="match status" value="1"/>
</dbReference>
<comment type="cofactor">
    <cofactor evidence="2">
        <name>Mg(2+)</name>
        <dbReference type="ChEBI" id="CHEBI:18420"/>
    </cofactor>
</comment>
<comment type="catalytic activity">
    <reaction evidence="14">
        <text>2-(2-carboxy-4-methylthiazol-5-yl)ethyl phosphate + 4-amino-2-methyl-5-(diphosphooxymethyl)pyrimidine + 2 H(+) = thiamine phosphate + CO2 + diphosphate</text>
        <dbReference type="Rhea" id="RHEA:47848"/>
        <dbReference type="ChEBI" id="CHEBI:15378"/>
        <dbReference type="ChEBI" id="CHEBI:16526"/>
        <dbReference type="ChEBI" id="CHEBI:33019"/>
        <dbReference type="ChEBI" id="CHEBI:37575"/>
        <dbReference type="ChEBI" id="CHEBI:57841"/>
        <dbReference type="ChEBI" id="CHEBI:62890"/>
        <dbReference type="EC" id="2.5.1.3"/>
    </reaction>
</comment>
<dbReference type="InterPro" id="IPR034291">
    <property type="entry name" value="TMP_synthase"/>
</dbReference>
<evidence type="ECO:0000313" key="20">
    <source>
        <dbReference type="Proteomes" id="UP000008063"/>
    </source>
</evidence>
<keyword evidence="10" id="KW-0067">ATP-binding</keyword>
<accession>F8PW74</accession>
<reference evidence="20" key="1">
    <citation type="journal article" date="2011" name="Science">
        <title>The plant cell wall-decomposing machinery underlies the functional diversity of forest fungi.</title>
        <authorList>
            <person name="Eastwood D.C."/>
            <person name="Floudas D."/>
            <person name="Binder M."/>
            <person name="Majcherczyk A."/>
            <person name="Schneider P."/>
            <person name="Aerts A."/>
            <person name="Asiegbu F.O."/>
            <person name="Baker S.E."/>
            <person name="Barry K."/>
            <person name="Bendiksby M."/>
            <person name="Blumentritt M."/>
            <person name="Coutinho P.M."/>
            <person name="Cullen D."/>
            <person name="de Vries R.P."/>
            <person name="Gathman A."/>
            <person name="Goodell B."/>
            <person name="Henrissat B."/>
            <person name="Ihrmark K."/>
            <person name="Kauserud H."/>
            <person name="Kohler A."/>
            <person name="LaButti K."/>
            <person name="Lapidus A."/>
            <person name="Lavin J.L."/>
            <person name="Lee Y.-H."/>
            <person name="Lindquist E."/>
            <person name="Lilly W."/>
            <person name="Lucas S."/>
            <person name="Morin E."/>
            <person name="Murat C."/>
            <person name="Oguiza J.A."/>
            <person name="Park J."/>
            <person name="Pisabarro A.G."/>
            <person name="Riley R."/>
            <person name="Rosling A."/>
            <person name="Salamov A."/>
            <person name="Schmidt O."/>
            <person name="Schmutz J."/>
            <person name="Skrede I."/>
            <person name="Stenlid J."/>
            <person name="Wiebenga A."/>
            <person name="Xie X."/>
            <person name="Kuees U."/>
            <person name="Hibbett D.S."/>
            <person name="Hoffmeister D."/>
            <person name="Hoegberg N."/>
            <person name="Martin F."/>
            <person name="Grigoriev I.V."/>
            <person name="Watkinson S.C."/>
        </authorList>
    </citation>
    <scope>NUCLEOTIDE SEQUENCE [LARGE SCALE GENOMIC DNA]</scope>
    <source>
        <strain evidence="20">strain S7.3</strain>
    </source>
</reference>
<evidence type="ECO:0000256" key="6">
    <source>
        <dbReference type="ARBA" id="ARBA00022679"/>
    </source>
</evidence>
<dbReference type="PANTHER" id="PTHR20857:SF23">
    <property type="entry name" value="THIAMINE BIOSYNTHETIC BIFUNCTIONAL ENZYME"/>
    <property type="match status" value="1"/>
</dbReference>
<evidence type="ECO:0000259" key="18">
    <source>
        <dbReference type="Pfam" id="PF02581"/>
    </source>
</evidence>
<dbReference type="PANTHER" id="PTHR20857">
    <property type="entry name" value="THIAMINE-PHOSPHATE PYROPHOSPHORYLASE"/>
    <property type="match status" value="1"/>
</dbReference>
<dbReference type="Gene3D" id="3.40.1190.20">
    <property type="match status" value="1"/>
</dbReference>
<evidence type="ECO:0000256" key="17">
    <source>
        <dbReference type="ARBA" id="ARBA00061283"/>
    </source>
</evidence>
<dbReference type="HOGENOM" id="CLU_019943_1_1_1"/>
<dbReference type="InterPro" id="IPR013785">
    <property type="entry name" value="Aldolase_TIM"/>
</dbReference>
<dbReference type="OMA" id="GQTDMPI"/>
<dbReference type="PRINTS" id="PR01099">
    <property type="entry name" value="HYETHTZKNASE"/>
</dbReference>
<dbReference type="FunCoup" id="F8PW74">
    <property type="interactions" value="305"/>
</dbReference>
<dbReference type="SUPFAM" id="SSF51391">
    <property type="entry name" value="Thiamin phosphate synthase"/>
    <property type="match status" value="1"/>
</dbReference>
<dbReference type="HAMAP" id="MF_00097">
    <property type="entry name" value="TMP_synthase"/>
    <property type="match status" value="1"/>
</dbReference>
<dbReference type="Pfam" id="PF02110">
    <property type="entry name" value="HK"/>
    <property type="match status" value="1"/>
</dbReference>
<protein>
    <recommendedName>
        <fullName evidence="18">Thiamine phosphate synthase/TenI domain-containing protein</fullName>
    </recommendedName>
</protein>
<evidence type="ECO:0000256" key="4">
    <source>
        <dbReference type="ARBA" id="ARBA00004868"/>
    </source>
</evidence>
<dbReference type="InParanoid" id="F8PW74"/>
<evidence type="ECO:0000256" key="10">
    <source>
        <dbReference type="ARBA" id="ARBA00022840"/>
    </source>
</evidence>
<evidence type="ECO:0000256" key="15">
    <source>
        <dbReference type="ARBA" id="ARBA00047883"/>
    </source>
</evidence>
<dbReference type="NCBIfam" id="TIGR00693">
    <property type="entry name" value="thiE"/>
    <property type="match status" value="1"/>
</dbReference>
<keyword evidence="12" id="KW-0784">Thiamine biosynthesis</keyword>
<evidence type="ECO:0000256" key="13">
    <source>
        <dbReference type="ARBA" id="ARBA00047334"/>
    </source>
</evidence>
<evidence type="ECO:0000256" key="5">
    <source>
        <dbReference type="ARBA" id="ARBA00005165"/>
    </source>
</evidence>
<comment type="pathway">
    <text evidence="4">Cofactor biosynthesis; thiamine diphosphate biosynthesis; 4-methyl-5-(2-phosphoethyl)-thiazole from 5-(2-hydroxyethyl)-4-methylthiazole: step 1/1.</text>
</comment>
<feature type="domain" description="Thiamine phosphate synthase/TenI" evidence="18">
    <location>
        <begin position="6"/>
        <end position="198"/>
    </location>
</feature>
<keyword evidence="9" id="KW-0418">Kinase</keyword>
<comment type="catalytic activity">
    <reaction evidence="1">
        <text>5-(2-hydroxyethyl)-4-methylthiazole + ATP = 4-methyl-5-(2-phosphooxyethyl)-thiazole + ADP + H(+)</text>
        <dbReference type="Rhea" id="RHEA:24212"/>
        <dbReference type="ChEBI" id="CHEBI:15378"/>
        <dbReference type="ChEBI" id="CHEBI:17957"/>
        <dbReference type="ChEBI" id="CHEBI:30616"/>
        <dbReference type="ChEBI" id="CHEBI:58296"/>
        <dbReference type="ChEBI" id="CHEBI:456216"/>
        <dbReference type="EC" id="2.7.1.50"/>
    </reaction>
</comment>
<evidence type="ECO:0000256" key="8">
    <source>
        <dbReference type="ARBA" id="ARBA00022741"/>
    </source>
</evidence>
<dbReference type="Proteomes" id="UP000008063">
    <property type="component" value="Unassembled WGS sequence"/>
</dbReference>
<dbReference type="InterPro" id="IPR000417">
    <property type="entry name" value="Hyethyz_kinase"/>
</dbReference>
<dbReference type="InterPro" id="IPR036206">
    <property type="entry name" value="ThiamineP_synth_sf"/>
</dbReference>
<dbReference type="EMBL" id="GL945479">
    <property type="protein sequence ID" value="EGO00250.1"/>
    <property type="molecule type" value="Genomic_DNA"/>
</dbReference>
<comment type="pathway">
    <text evidence="5">Cofactor biosynthesis; thiamine diphosphate biosynthesis; thiamine phosphate from 4-amino-2-methyl-5-diphosphomethylpyrimidine and 4-methyl-5-(2-phosphoethyl)-thiazole: step 1/1.</text>
</comment>
<dbReference type="FunFam" id="3.20.20.70:FF:000104">
    <property type="entry name" value="Thiamine biosynthetic bifunctional enzyme"/>
    <property type="match status" value="1"/>
</dbReference>
<evidence type="ECO:0000256" key="16">
    <source>
        <dbReference type="ARBA" id="ARBA00061146"/>
    </source>
</evidence>
<gene>
    <name evidence="19" type="ORF">SERLA73DRAFT_180734</name>
</gene>
<dbReference type="STRING" id="936435.F8PW74"/>
<dbReference type="AlphaFoldDB" id="F8PW74"/>
<dbReference type="GO" id="GO:0009229">
    <property type="term" value="P:thiamine diphosphate biosynthetic process"/>
    <property type="evidence" value="ECO:0007669"/>
    <property type="project" value="UniProtKB-UniPathway"/>
</dbReference>
<dbReference type="GO" id="GO:0005737">
    <property type="term" value="C:cytoplasm"/>
    <property type="evidence" value="ECO:0007669"/>
    <property type="project" value="TreeGrafter"/>
</dbReference>
<evidence type="ECO:0000256" key="2">
    <source>
        <dbReference type="ARBA" id="ARBA00001946"/>
    </source>
</evidence>
<keyword evidence="7" id="KW-0479">Metal-binding</keyword>
<dbReference type="GO" id="GO:0005524">
    <property type="term" value="F:ATP binding"/>
    <property type="evidence" value="ECO:0007669"/>
    <property type="project" value="UniProtKB-KW"/>
</dbReference>
<keyword evidence="6" id="KW-0808">Transferase</keyword>
<dbReference type="GO" id="GO:0004417">
    <property type="term" value="F:hydroxyethylthiazole kinase activity"/>
    <property type="evidence" value="ECO:0007669"/>
    <property type="project" value="UniProtKB-EC"/>
</dbReference>
<proteinExistence type="inferred from homology"/>
<keyword evidence="11" id="KW-0460">Magnesium</keyword>
<dbReference type="InterPro" id="IPR029056">
    <property type="entry name" value="Ribokinase-like"/>
</dbReference>
<evidence type="ECO:0000256" key="11">
    <source>
        <dbReference type="ARBA" id="ARBA00022842"/>
    </source>
</evidence>
<keyword evidence="20" id="KW-1185">Reference proteome</keyword>
<dbReference type="OrthoDB" id="4994at2759"/>
<keyword evidence="8" id="KW-0547">Nucleotide-binding</keyword>
<dbReference type="HAMAP" id="MF_00228">
    <property type="entry name" value="Thz_kinase"/>
    <property type="match status" value="1"/>
</dbReference>
<dbReference type="eggNOG" id="ENOG502QS2M">
    <property type="taxonomic scope" value="Eukaryota"/>
</dbReference>
<comment type="function">
    <text evidence="3">Condenses 4-methyl-5-(beta-hydroxyethyl)thiazole monophosphate (THZ-P) and 2-methyl-4-amino-5-hydroxymethyl pyrimidine pyrophosphate (HMP-PP) to form thiamine monophosphate (TMP).</text>
</comment>
<comment type="catalytic activity">
    <reaction evidence="13">
        <text>4-methyl-5-(2-phosphooxyethyl)-thiazole + 4-amino-2-methyl-5-(diphosphooxymethyl)pyrimidine + H(+) = thiamine phosphate + diphosphate</text>
        <dbReference type="Rhea" id="RHEA:22328"/>
        <dbReference type="ChEBI" id="CHEBI:15378"/>
        <dbReference type="ChEBI" id="CHEBI:33019"/>
        <dbReference type="ChEBI" id="CHEBI:37575"/>
        <dbReference type="ChEBI" id="CHEBI:57841"/>
        <dbReference type="ChEBI" id="CHEBI:58296"/>
        <dbReference type="EC" id="2.5.1.3"/>
    </reaction>
</comment>
<dbReference type="CDD" id="cd01170">
    <property type="entry name" value="THZ_kinase"/>
    <property type="match status" value="1"/>
</dbReference>
<comment type="similarity">
    <text evidence="16">In the C-terminal section; belongs to the Thz kinase family.</text>
</comment>
<dbReference type="InterPro" id="IPR022998">
    <property type="entry name" value="ThiamineP_synth_TenI"/>
</dbReference>
<evidence type="ECO:0000256" key="12">
    <source>
        <dbReference type="ARBA" id="ARBA00022977"/>
    </source>
</evidence>
<name>F8PW74_SERL3</name>
<evidence type="ECO:0000256" key="14">
    <source>
        <dbReference type="ARBA" id="ARBA00047851"/>
    </source>
</evidence>
<evidence type="ECO:0000256" key="3">
    <source>
        <dbReference type="ARBA" id="ARBA00003814"/>
    </source>
</evidence>
<dbReference type="Gene3D" id="3.20.20.70">
    <property type="entry name" value="Aldolase class I"/>
    <property type="match status" value="1"/>
</dbReference>
<dbReference type="GO" id="GO:0004789">
    <property type="term" value="F:thiamine-phosphate diphosphorylase activity"/>
    <property type="evidence" value="ECO:0007669"/>
    <property type="project" value="UniProtKB-EC"/>
</dbReference>
<evidence type="ECO:0000313" key="19">
    <source>
        <dbReference type="EMBL" id="EGO00250.1"/>
    </source>
</evidence>
<evidence type="ECO:0000256" key="9">
    <source>
        <dbReference type="ARBA" id="ARBA00022777"/>
    </source>
</evidence>
<sequence length="531" mass="55815">MVDYSLYLVTGRELLPQGKDYLVSLEESLQGGVTIVQVREKHIDTLEFLEIAQKTKLLCNKYNVPLIINDRIDIALAVQADGVHLGQTDMPIHIARSLLPPGTILGVSCNTKEHVQKAISDGADYVGIGAVWGTSTKQLTSPVIGVRGVGQILKTLDGTNVKAVAIGGIKSANALRTLHGSVSTTGHVLDGIAVVSDIVASTTPFHAAQNLSSILGAFNRNITLRVDQRYDATSSHIIDKIKNGVCNLMQTIKKTSPLIHQITNVVVTNQSANATLALGASPIMATAPEEMYDLSLAIGALLINFGTVKDKEGMILAGQFANASQKPVVFDPVGVGATQFRKRTAAELLNTWQASVIKGNAAELGALADSKEVQAKGVDSVGGGFLDPAGFVKELAKKERCVIVLTGKTDWISDGTTVVKLDNGHEILGDITGSGCLVGTCVAVFCGGAWAEAVSHEGNGALNQDPSGQLVKGDMLLGAISGVLALTIAAELAVERSDVHGSGTFLPALIDELYHLTPQEIIEKAKIEVVS</sequence>
<dbReference type="Pfam" id="PF02581">
    <property type="entry name" value="TMP-TENI"/>
    <property type="match status" value="1"/>
</dbReference>
<dbReference type="UniPathway" id="UPA00060">
    <property type="reaction ID" value="UER00139"/>
</dbReference>
<dbReference type="GO" id="GO:0000287">
    <property type="term" value="F:magnesium ion binding"/>
    <property type="evidence" value="ECO:0007669"/>
    <property type="project" value="InterPro"/>
</dbReference>
<dbReference type="GO" id="GO:0009228">
    <property type="term" value="P:thiamine biosynthetic process"/>
    <property type="evidence" value="ECO:0007669"/>
    <property type="project" value="UniProtKB-KW"/>
</dbReference>